<evidence type="ECO:0000313" key="7">
    <source>
        <dbReference type="Proteomes" id="UP001431429"/>
    </source>
</evidence>
<name>A0ABT0UEI9_9ACTN</name>
<dbReference type="InterPro" id="IPR045981">
    <property type="entry name" value="DUF5937"/>
</dbReference>
<proteinExistence type="predicted"/>
<dbReference type="PANTHER" id="PTHR43132">
    <property type="entry name" value="ARSENICAL RESISTANCE OPERON REPRESSOR ARSR-RELATED"/>
    <property type="match status" value="1"/>
</dbReference>
<dbReference type="Proteomes" id="UP001431429">
    <property type="component" value="Unassembled WGS sequence"/>
</dbReference>
<dbReference type="EMBL" id="JAMQAW010000002">
    <property type="protein sequence ID" value="MCM2386952.1"/>
    <property type="molecule type" value="Genomic_DNA"/>
</dbReference>
<keyword evidence="1" id="KW-0805">Transcription regulation</keyword>
<dbReference type="InterPro" id="IPR001845">
    <property type="entry name" value="HTH_ArsR_DNA-bd_dom"/>
</dbReference>
<dbReference type="Gene3D" id="1.10.10.10">
    <property type="entry name" value="Winged helix-like DNA-binding domain superfamily/Winged helix DNA-binding domain"/>
    <property type="match status" value="1"/>
</dbReference>
<dbReference type="Pfam" id="PF12840">
    <property type="entry name" value="HTH_20"/>
    <property type="match status" value="1"/>
</dbReference>
<feature type="domain" description="HTH arsR-type" evidence="4">
    <location>
        <begin position="243"/>
        <end position="314"/>
    </location>
</feature>
<keyword evidence="7" id="KW-1185">Reference proteome</keyword>
<dbReference type="InterPro" id="IPR012318">
    <property type="entry name" value="HTH_CRP"/>
</dbReference>
<dbReference type="CDD" id="cd00090">
    <property type="entry name" value="HTH_ARSR"/>
    <property type="match status" value="1"/>
</dbReference>
<reference evidence="6" key="1">
    <citation type="submission" date="2022-06" db="EMBL/GenBank/DDBJ databases">
        <title>Genome public.</title>
        <authorList>
            <person name="Sun Q."/>
        </authorList>
    </citation>
    <scope>NUCLEOTIDE SEQUENCE</scope>
    <source>
        <strain evidence="6">CWNU-1</strain>
    </source>
</reference>
<comment type="caution">
    <text evidence="6">The sequence shown here is derived from an EMBL/GenBank/DDBJ whole genome shotgun (WGS) entry which is preliminary data.</text>
</comment>
<dbReference type="PANTHER" id="PTHR43132:SF8">
    <property type="entry name" value="HTH-TYPE TRANSCRIPTIONAL REGULATOR KMTR"/>
    <property type="match status" value="1"/>
</dbReference>
<evidence type="ECO:0000256" key="3">
    <source>
        <dbReference type="ARBA" id="ARBA00023163"/>
    </source>
</evidence>
<organism evidence="6 7">
    <name type="scientific">Streptomyces albipurpureus</name>
    <dbReference type="NCBI Taxonomy" id="2897419"/>
    <lineage>
        <taxon>Bacteria</taxon>
        <taxon>Bacillati</taxon>
        <taxon>Actinomycetota</taxon>
        <taxon>Actinomycetes</taxon>
        <taxon>Kitasatosporales</taxon>
        <taxon>Streptomycetaceae</taxon>
        <taxon>Streptomyces</taxon>
    </lineage>
</organism>
<dbReference type="InterPro" id="IPR051011">
    <property type="entry name" value="Metal_resp_trans_reg"/>
</dbReference>
<dbReference type="InterPro" id="IPR036388">
    <property type="entry name" value="WH-like_DNA-bd_sf"/>
</dbReference>
<accession>A0ABT0UEI9</accession>
<sequence>MIEFTLTPSGAHRIRFAISPLEELLAALRIELGLRSHPPRVARLPADAIAALPLAELLSVLKDPHYICEFLSPPATDSDTTAAAQLVHVRRTPAAQVATELDTLNVNVGELRRDASHARDLLADQLEIAWAELLAPRWPSTRDILHADIGYRSARLAAGGLDAALAGLHPDVRMVEREGADAVVVRNPARARVPLDRRGLLLVPSVFTWPRTSVIAVAPWQPTVIYPARGIAGSGASGSHHVKLARVVGRTKAKLLTALQEPMSTSALARQLQLAPSTVSEHLAALRDSGLLTTARRGHTVLYGRTPLGDELARG</sequence>
<evidence type="ECO:0000259" key="5">
    <source>
        <dbReference type="SMART" id="SM00419"/>
    </source>
</evidence>
<gene>
    <name evidence="6" type="ORF">NBG84_01265</name>
</gene>
<dbReference type="SUPFAM" id="SSF46785">
    <property type="entry name" value="Winged helix' DNA-binding domain"/>
    <property type="match status" value="1"/>
</dbReference>
<keyword evidence="3" id="KW-0804">Transcription</keyword>
<dbReference type="InterPro" id="IPR036390">
    <property type="entry name" value="WH_DNA-bd_sf"/>
</dbReference>
<evidence type="ECO:0000256" key="1">
    <source>
        <dbReference type="ARBA" id="ARBA00023015"/>
    </source>
</evidence>
<feature type="domain" description="HTH crp-type" evidence="5">
    <location>
        <begin position="255"/>
        <end position="304"/>
    </location>
</feature>
<dbReference type="InterPro" id="IPR011991">
    <property type="entry name" value="ArsR-like_HTH"/>
</dbReference>
<protein>
    <submittedName>
        <fullName evidence="6">Winged helix-turn-helix domain-containing protein</fullName>
    </submittedName>
</protein>
<evidence type="ECO:0000313" key="6">
    <source>
        <dbReference type="EMBL" id="MCM2386952.1"/>
    </source>
</evidence>
<evidence type="ECO:0000256" key="2">
    <source>
        <dbReference type="ARBA" id="ARBA00023125"/>
    </source>
</evidence>
<dbReference type="RefSeq" id="WP_250917321.1">
    <property type="nucleotide sequence ID" value="NZ_JAMQAW010000002.1"/>
</dbReference>
<dbReference type="SMART" id="SM00418">
    <property type="entry name" value="HTH_ARSR"/>
    <property type="match status" value="1"/>
</dbReference>
<dbReference type="SMART" id="SM00419">
    <property type="entry name" value="HTH_CRP"/>
    <property type="match status" value="1"/>
</dbReference>
<keyword evidence="2" id="KW-0238">DNA-binding</keyword>
<dbReference type="Pfam" id="PF19361">
    <property type="entry name" value="DUF5937"/>
    <property type="match status" value="1"/>
</dbReference>
<evidence type="ECO:0000259" key="4">
    <source>
        <dbReference type="SMART" id="SM00418"/>
    </source>
</evidence>